<dbReference type="InterPro" id="IPR050598">
    <property type="entry name" value="AminoAcid_Transporter"/>
</dbReference>
<protein>
    <submittedName>
        <fullName evidence="8">Solute carrier family 7 member 9</fullName>
    </submittedName>
</protein>
<dbReference type="Proteomes" id="UP000001645">
    <property type="component" value="Chromosome 13"/>
</dbReference>
<dbReference type="Ensembl" id="ENSMGAT00000036014.1">
    <property type="protein sequence ID" value="ENSMGAP00000022552.1"/>
    <property type="gene ID" value="ENSMGAG00000005650.2"/>
</dbReference>
<evidence type="ECO:0000256" key="3">
    <source>
        <dbReference type="ARBA" id="ARBA00022692"/>
    </source>
</evidence>
<comment type="similarity">
    <text evidence="2">Belongs to the amino acid-polyamine-organocation (APC) superfamily. L-type amino acid transporter (LAT) (TC 2.A.3.8) family.</text>
</comment>
<evidence type="ECO:0000256" key="4">
    <source>
        <dbReference type="ARBA" id="ARBA00022989"/>
    </source>
</evidence>
<name>A0A803XSQ6_MELGA</name>
<dbReference type="GO" id="GO:0015184">
    <property type="term" value="F:L-cystine transmembrane transporter activity"/>
    <property type="evidence" value="ECO:0007669"/>
    <property type="project" value="TreeGrafter"/>
</dbReference>
<dbReference type="Bgee" id="ENSMGAG00000005650">
    <property type="expression patterns" value="Expressed in ileum and 5 other cell types or tissues"/>
</dbReference>
<dbReference type="GO" id="GO:0015175">
    <property type="term" value="F:neutral L-amino acid transmembrane transporter activity"/>
    <property type="evidence" value="ECO:0007669"/>
    <property type="project" value="TreeGrafter"/>
</dbReference>
<evidence type="ECO:0000256" key="7">
    <source>
        <dbReference type="SAM" id="Phobius"/>
    </source>
</evidence>
<dbReference type="Pfam" id="PF13520">
    <property type="entry name" value="AA_permease_2"/>
    <property type="match status" value="2"/>
</dbReference>
<dbReference type="GeneTree" id="ENSGT00940000156370"/>
<sequence>MGEGSLRKRKEQGNRTEDGQSIQSQEPQATNLKKEVGLISGICMIVGTIIGSGIFVSPKSVLANVGAVGPCLTIWAVCGVLATLGALCFAELGTTITKSGGEYPYLMEAFGPIPAFLFSWASLLVIKPSSFAIICLSFAEYASAPFYPGCDPPPVVIKCLAAAAIGKTQNFQDSFKDSKISVSSIGLAFYNGLWAYDGWNQLNYITEELKNPYRNLPLSIIIGIPLVTVCYILINISYFTTMTSTELLQSQAVAVTFGDRVLYPASWIIPLFVAFSTIGSANGVCFTAGRLVYVAGREGHMLKVLSYISVKRLTPAPAIIFYGAITIIYIIPGDINTLINYFSFAVWIFYGLSVFALIVMRFTRKELKRPIKIPIVIPVIVTLISILLVLAPIITAPELAYLYCVLFILSGLIFYVLFVHFKFKWSQKISDPITMHLQMLLEVVPPEEVAE</sequence>
<feature type="transmembrane region" description="Helical" evidence="7">
    <location>
        <begin position="267"/>
        <end position="293"/>
    </location>
</feature>
<comment type="subcellular location">
    <subcellularLocation>
        <location evidence="1">Membrane</location>
        <topology evidence="1">Multi-pass membrane protein</topology>
    </subcellularLocation>
</comment>
<proteinExistence type="inferred from homology"/>
<reference evidence="8 9" key="1">
    <citation type="journal article" date="2010" name="PLoS Biol.">
        <title>Multi-platform next-generation sequencing of the domestic turkey (Meleagris gallopavo): genome assembly and analysis.</title>
        <authorList>
            <person name="Dalloul R.A."/>
            <person name="Long J.A."/>
            <person name="Zimin A.V."/>
            <person name="Aslam L."/>
            <person name="Beal K."/>
            <person name="Blomberg L.A."/>
            <person name="Bouffard P."/>
            <person name="Burt D.W."/>
            <person name="Crasta O."/>
            <person name="Crooijmans R.P."/>
            <person name="Cooper K."/>
            <person name="Coulombe R.A."/>
            <person name="De S."/>
            <person name="Delany M.E."/>
            <person name="Dodgson J.B."/>
            <person name="Dong J.J."/>
            <person name="Evans C."/>
            <person name="Frederickson K.M."/>
            <person name="Flicek P."/>
            <person name="Florea L."/>
            <person name="Folkerts O."/>
            <person name="Groenen M.A."/>
            <person name="Harkins T.T."/>
            <person name="Herrero J."/>
            <person name="Hoffmann S."/>
            <person name="Megens H.J."/>
            <person name="Jiang A."/>
            <person name="de Jong P."/>
            <person name="Kaiser P."/>
            <person name="Kim H."/>
            <person name="Kim K.W."/>
            <person name="Kim S."/>
            <person name="Langenberger D."/>
            <person name="Lee M.K."/>
            <person name="Lee T."/>
            <person name="Mane S."/>
            <person name="Marcais G."/>
            <person name="Marz M."/>
            <person name="McElroy A.P."/>
            <person name="Modise T."/>
            <person name="Nefedov M."/>
            <person name="Notredame C."/>
            <person name="Paton I.R."/>
            <person name="Payne W.S."/>
            <person name="Pertea G."/>
            <person name="Prickett D."/>
            <person name="Puiu D."/>
            <person name="Qioa D."/>
            <person name="Raineri E."/>
            <person name="Ruffier M."/>
            <person name="Salzberg S.L."/>
            <person name="Schatz M.C."/>
            <person name="Scheuring C."/>
            <person name="Schmidt C.J."/>
            <person name="Schroeder S."/>
            <person name="Searle S.M."/>
            <person name="Smith E.J."/>
            <person name="Smith J."/>
            <person name="Sonstegard T.S."/>
            <person name="Stadler P.F."/>
            <person name="Tafer H."/>
            <person name="Tu Z.J."/>
            <person name="Van Tassell C.P."/>
            <person name="Vilella A.J."/>
            <person name="Williams K.P."/>
            <person name="Yorke J.A."/>
            <person name="Zhang L."/>
            <person name="Zhang H.B."/>
            <person name="Zhang X."/>
            <person name="Zhang Y."/>
            <person name="Reed K.M."/>
        </authorList>
    </citation>
    <scope>NUCLEOTIDE SEQUENCE [LARGE SCALE GENOMIC DNA]</scope>
</reference>
<keyword evidence="4 7" id="KW-1133">Transmembrane helix</keyword>
<dbReference type="Gene3D" id="1.20.1740.10">
    <property type="entry name" value="Amino acid/polyamine transporter I"/>
    <property type="match status" value="1"/>
</dbReference>
<evidence type="ECO:0000256" key="1">
    <source>
        <dbReference type="ARBA" id="ARBA00004141"/>
    </source>
</evidence>
<feature type="transmembrane region" description="Helical" evidence="7">
    <location>
        <begin position="216"/>
        <end position="239"/>
    </location>
</feature>
<dbReference type="PIRSF" id="PIRSF006060">
    <property type="entry name" value="AA_transporter"/>
    <property type="match status" value="1"/>
</dbReference>
<evidence type="ECO:0000256" key="6">
    <source>
        <dbReference type="SAM" id="MobiDB-lite"/>
    </source>
</evidence>
<feature type="transmembrane region" description="Helical" evidence="7">
    <location>
        <begin position="371"/>
        <end position="394"/>
    </location>
</feature>
<keyword evidence="5 7" id="KW-0472">Membrane</keyword>
<dbReference type="PANTHER" id="PTHR11785">
    <property type="entry name" value="AMINO ACID TRANSPORTER"/>
    <property type="match status" value="1"/>
</dbReference>
<dbReference type="AlphaFoldDB" id="A0A803XSQ6"/>
<gene>
    <name evidence="8" type="primary">SLC7A9</name>
</gene>
<dbReference type="FunFam" id="1.20.1740.10:FF:000095">
    <property type="entry name" value="B(0,+)-type amino acid transporter 1-like"/>
    <property type="match status" value="1"/>
</dbReference>
<feature type="transmembrane region" description="Helical" evidence="7">
    <location>
        <begin position="36"/>
        <end position="55"/>
    </location>
</feature>
<feature type="region of interest" description="Disordered" evidence="6">
    <location>
        <begin position="1"/>
        <end position="28"/>
    </location>
</feature>
<evidence type="ECO:0000313" key="8">
    <source>
        <dbReference type="Ensembl" id="ENSMGAP00000022552.1"/>
    </source>
</evidence>
<evidence type="ECO:0000313" key="9">
    <source>
        <dbReference type="Proteomes" id="UP000001645"/>
    </source>
</evidence>
<evidence type="ECO:0000256" key="5">
    <source>
        <dbReference type="ARBA" id="ARBA00023136"/>
    </source>
</evidence>
<dbReference type="InterPro" id="IPR002293">
    <property type="entry name" value="AA/rel_permease1"/>
</dbReference>
<feature type="transmembrane region" description="Helical" evidence="7">
    <location>
        <begin position="313"/>
        <end position="332"/>
    </location>
</feature>
<reference evidence="8" key="3">
    <citation type="submission" date="2025-09" db="UniProtKB">
        <authorList>
            <consortium name="Ensembl"/>
        </authorList>
    </citation>
    <scope>IDENTIFICATION</scope>
</reference>
<feature type="transmembrane region" description="Helical" evidence="7">
    <location>
        <begin position="400"/>
        <end position="421"/>
    </location>
</feature>
<dbReference type="PANTHER" id="PTHR11785:SF354">
    <property type="entry name" value="B(0,+)-TYPE AMINO ACID TRANSPORTER 1"/>
    <property type="match status" value="1"/>
</dbReference>
<feature type="compositionally biased region" description="Polar residues" evidence="6">
    <location>
        <begin position="19"/>
        <end position="28"/>
    </location>
</feature>
<dbReference type="GO" id="GO:0016020">
    <property type="term" value="C:membrane"/>
    <property type="evidence" value="ECO:0007669"/>
    <property type="project" value="UniProtKB-SubCell"/>
</dbReference>
<organism evidence="8 9">
    <name type="scientific">Meleagris gallopavo</name>
    <name type="common">Wild turkey</name>
    <dbReference type="NCBI Taxonomy" id="9103"/>
    <lineage>
        <taxon>Eukaryota</taxon>
        <taxon>Metazoa</taxon>
        <taxon>Chordata</taxon>
        <taxon>Craniata</taxon>
        <taxon>Vertebrata</taxon>
        <taxon>Euteleostomi</taxon>
        <taxon>Archelosauria</taxon>
        <taxon>Archosauria</taxon>
        <taxon>Dinosauria</taxon>
        <taxon>Saurischia</taxon>
        <taxon>Theropoda</taxon>
        <taxon>Coelurosauria</taxon>
        <taxon>Aves</taxon>
        <taxon>Neognathae</taxon>
        <taxon>Galloanserae</taxon>
        <taxon>Galliformes</taxon>
        <taxon>Phasianidae</taxon>
        <taxon>Meleagridinae</taxon>
        <taxon>Meleagris</taxon>
    </lineage>
</organism>
<accession>A0A803XSQ6</accession>
<feature type="transmembrane region" description="Helical" evidence="7">
    <location>
        <begin position="67"/>
        <end position="92"/>
    </location>
</feature>
<evidence type="ECO:0000256" key="2">
    <source>
        <dbReference type="ARBA" id="ARBA00007040"/>
    </source>
</evidence>
<dbReference type="FunFam" id="1.20.1740.10:FF:000092">
    <property type="entry name" value="Putative L-type amino acid transporter 1-like protein MLAS"/>
    <property type="match status" value="1"/>
</dbReference>
<keyword evidence="9" id="KW-1185">Reference proteome</keyword>
<feature type="transmembrane region" description="Helical" evidence="7">
    <location>
        <begin position="338"/>
        <end position="359"/>
    </location>
</feature>
<reference evidence="8" key="2">
    <citation type="submission" date="2025-08" db="UniProtKB">
        <authorList>
            <consortium name="Ensembl"/>
        </authorList>
    </citation>
    <scope>IDENTIFICATION</scope>
</reference>
<keyword evidence="3 7" id="KW-0812">Transmembrane</keyword>